<evidence type="ECO:0000313" key="4">
    <source>
        <dbReference type="Proteomes" id="UP000244867"/>
    </source>
</evidence>
<dbReference type="AlphaFoldDB" id="A0A2R7Z001"/>
<dbReference type="GO" id="GO:0004553">
    <property type="term" value="F:hydrolase activity, hydrolyzing O-glycosyl compounds"/>
    <property type="evidence" value="ECO:0007669"/>
    <property type="project" value="InterPro"/>
</dbReference>
<dbReference type="PROSITE" id="PS51257">
    <property type="entry name" value="PROKAR_LIPOPROTEIN"/>
    <property type="match status" value="1"/>
</dbReference>
<dbReference type="InterPro" id="IPR050546">
    <property type="entry name" value="Glycosyl_Hydrlase_16"/>
</dbReference>
<protein>
    <recommendedName>
        <fullName evidence="2">GH16 domain-containing protein</fullName>
    </recommendedName>
</protein>
<dbReference type="Pfam" id="PF00722">
    <property type="entry name" value="Glyco_hydro_16"/>
    <property type="match status" value="1"/>
</dbReference>
<proteinExistence type="predicted"/>
<feature type="domain" description="GH16" evidence="2">
    <location>
        <begin position="136"/>
        <end position="381"/>
    </location>
</feature>
<dbReference type="PROSITE" id="PS51762">
    <property type="entry name" value="GH16_2"/>
    <property type="match status" value="1"/>
</dbReference>
<evidence type="ECO:0000256" key="1">
    <source>
        <dbReference type="SAM" id="SignalP"/>
    </source>
</evidence>
<dbReference type="Proteomes" id="UP000244867">
    <property type="component" value="Unassembled WGS sequence"/>
</dbReference>
<keyword evidence="1" id="KW-0732">Signal</keyword>
<reference evidence="3 4" key="1">
    <citation type="submission" date="2018-03" db="EMBL/GenBank/DDBJ databases">
        <authorList>
            <person name="Keele B.F."/>
        </authorList>
    </citation>
    <scope>NUCLEOTIDE SEQUENCE [LARGE SCALE GENOMIC DNA]</scope>
    <source>
        <strain evidence="3 4">IB-3</strain>
    </source>
</reference>
<dbReference type="InterPro" id="IPR000757">
    <property type="entry name" value="Beta-glucanase-like"/>
</dbReference>
<evidence type="ECO:0000259" key="2">
    <source>
        <dbReference type="PROSITE" id="PS51762"/>
    </source>
</evidence>
<dbReference type="SUPFAM" id="SSF49899">
    <property type="entry name" value="Concanavalin A-like lectins/glucanases"/>
    <property type="match status" value="1"/>
</dbReference>
<dbReference type="PANTHER" id="PTHR10963">
    <property type="entry name" value="GLYCOSYL HYDROLASE-RELATED"/>
    <property type="match status" value="1"/>
</dbReference>
<feature type="signal peptide" evidence="1">
    <location>
        <begin position="1"/>
        <end position="29"/>
    </location>
</feature>
<dbReference type="InterPro" id="IPR013320">
    <property type="entry name" value="ConA-like_dom_sf"/>
</dbReference>
<dbReference type="Gene3D" id="2.60.120.200">
    <property type="match status" value="1"/>
</dbReference>
<accession>A0A2R7Z001</accession>
<feature type="chain" id="PRO_5015337351" description="GH16 domain-containing protein" evidence="1">
    <location>
        <begin position="30"/>
        <end position="381"/>
    </location>
</feature>
<keyword evidence="4" id="KW-1185">Reference proteome</keyword>
<dbReference type="EMBL" id="PYXZ01000002">
    <property type="protein sequence ID" value="PUA81489.1"/>
    <property type="molecule type" value="Genomic_DNA"/>
</dbReference>
<comment type="caution">
    <text evidence="3">The sequence shown here is derived from an EMBL/GenBank/DDBJ whole genome shotgun (WGS) entry which is preliminary data.</text>
</comment>
<name>A0A2R7Z001_9ACTN</name>
<organism evidence="3 4">
    <name type="scientific">Nocardioides currus</name>
    <dbReference type="NCBI Taxonomy" id="2133958"/>
    <lineage>
        <taxon>Bacteria</taxon>
        <taxon>Bacillati</taxon>
        <taxon>Actinomycetota</taxon>
        <taxon>Actinomycetes</taxon>
        <taxon>Propionibacteriales</taxon>
        <taxon>Nocardioidaceae</taxon>
        <taxon>Nocardioides</taxon>
    </lineage>
</organism>
<dbReference type="GO" id="GO:0005975">
    <property type="term" value="P:carbohydrate metabolic process"/>
    <property type="evidence" value="ECO:0007669"/>
    <property type="project" value="InterPro"/>
</dbReference>
<dbReference type="PANTHER" id="PTHR10963:SF60">
    <property type="entry name" value="GRAM-NEGATIVE BACTERIA-BINDING PROTEIN 1-RELATED"/>
    <property type="match status" value="1"/>
</dbReference>
<evidence type="ECO:0000313" key="3">
    <source>
        <dbReference type="EMBL" id="PUA81489.1"/>
    </source>
</evidence>
<dbReference type="CDD" id="cd00413">
    <property type="entry name" value="Glyco_hydrolase_16"/>
    <property type="match status" value="1"/>
</dbReference>
<gene>
    <name evidence="3" type="ORF">C7S10_05235</name>
</gene>
<sequence>MRDMFRSRSAVRRSAATACVVASLLAATACSGGASGIELSESDYEDGEGISASMLPQIAAPGEDPEKSDRASYVVDATVDGAGAGQAVELQVEDGGDWKVVDSADTDDEGRVALTTDETGKLRVVSDGEKAVGVHVSTDDALQPAFVDEFDEFHKEAWGTRDQGYTGVRLCSRASDDAVEVADGTLQLSVLDDPDKGTCKVKGKKYDYRLNGHIGSGYSFLYGVAAARIKFQELRGQHGSFWLQGFGSKPVGKAEDTGAEIDVIEYFGDDHPDGGLTSFVYWHPTAKGKTAGGWLPDPDQFGGDWSSKYHVFSVEWTPEKYVFRIDGHVTNTITQGVSGVPEFLILSLLSSDYELQHLGGDDELPQRMDVDWVKVWPKPAA</sequence>